<dbReference type="Gene3D" id="3.40.50.10810">
    <property type="entry name" value="Tandem AAA-ATPase domain"/>
    <property type="match status" value="1"/>
</dbReference>
<dbReference type="PANTHER" id="PTHR45766">
    <property type="entry name" value="DNA ANNEALING HELICASE AND ENDONUCLEASE ZRANB3 FAMILY MEMBER"/>
    <property type="match status" value="1"/>
</dbReference>
<evidence type="ECO:0000259" key="6">
    <source>
        <dbReference type="PROSITE" id="PS51192"/>
    </source>
</evidence>
<dbReference type="GO" id="GO:0016787">
    <property type="term" value="F:hydrolase activity"/>
    <property type="evidence" value="ECO:0007669"/>
    <property type="project" value="UniProtKB-KW"/>
</dbReference>
<evidence type="ECO:0000256" key="3">
    <source>
        <dbReference type="ARBA" id="ARBA00022806"/>
    </source>
</evidence>
<dbReference type="PROSITE" id="PS51194">
    <property type="entry name" value="HELICASE_CTER"/>
    <property type="match status" value="1"/>
</dbReference>
<feature type="domain" description="Helicase C-terminal" evidence="7">
    <location>
        <begin position="436"/>
        <end position="603"/>
    </location>
</feature>
<accession>A0A1T1AN41</accession>
<dbReference type="InterPro" id="IPR038718">
    <property type="entry name" value="SNF2-like_sf"/>
</dbReference>
<feature type="region of interest" description="Disordered" evidence="5">
    <location>
        <begin position="656"/>
        <end position="685"/>
    </location>
</feature>
<keyword evidence="4" id="KW-0067">ATP-binding</keyword>
<dbReference type="Gene3D" id="3.40.50.300">
    <property type="entry name" value="P-loop containing nucleotide triphosphate hydrolases"/>
    <property type="match status" value="1"/>
</dbReference>
<evidence type="ECO:0000259" key="7">
    <source>
        <dbReference type="PROSITE" id="PS51194"/>
    </source>
</evidence>
<dbReference type="InterPro" id="IPR014001">
    <property type="entry name" value="Helicase_ATP-bd"/>
</dbReference>
<dbReference type="GO" id="GO:0003677">
    <property type="term" value="F:DNA binding"/>
    <property type="evidence" value="ECO:0007669"/>
    <property type="project" value="InterPro"/>
</dbReference>
<dbReference type="CDD" id="cd18011">
    <property type="entry name" value="DEXDc_RapA"/>
    <property type="match status" value="1"/>
</dbReference>
<evidence type="ECO:0000256" key="1">
    <source>
        <dbReference type="ARBA" id="ARBA00022741"/>
    </source>
</evidence>
<comment type="caution">
    <text evidence="8">The sequence shown here is derived from an EMBL/GenBank/DDBJ whole genome shotgun (WGS) entry which is preliminary data.</text>
</comment>
<protein>
    <submittedName>
        <fullName evidence="8">Helicase</fullName>
    </submittedName>
</protein>
<evidence type="ECO:0000256" key="4">
    <source>
        <dbReference type="ARBA" id="ARBA00022840"/>
    </source>
</evidence>
<dbReference type="Pfam" id="PF04851">
    <property type="entry name" value="ResIII"/>
    <property type="match status" value="1"/>
</dbReference>
<dbReference type="OrthoDB" id="9814088at2"/>
<evidence type="ECO:0000256" key="2">
    <source>
        <dbReference type="ARBA" id="ARBA00022801"/>
    </source>
</evidence>
<dbReference type="RefSeq" id="WP_078363136.1">
    <property type="nucleotide sequence ID" value="NZ_MTJN01000002.1"/>
</dbReference>
<dbReference type="InterPro" id="IPR057342">
    <property type="entry name" value="DEXDc_RapA"/>
</dbReference>
<dbReference type="InterPro" id="IPR006935">
    <property type="entry name" value="Helicase/UvrB_N"/>
</dbReference>
<dbReference type="InterPro" id="IPR027417">
    <property type="entry name" value="P-loop_NTPase"/>
</dbReference>
<dbReference type="SMART" id="SM00490">
    <property type="entry name" value="HELICc"/>
    <property type="match status" value="1"/>
</dbReference>
<evidence type="ECO:0000313" key="8">
    <source>
        <dbReference type="EMBL" id="OOV05358.1"/>
    </source>
</evidence>
<keyword evidence="2" id="KW-0378">Hydrolase</keyword>
<dbReference type="PROSITE" id="PS51192">
    <property type="entry name" value="HELICASE_ATP_BIND_1"/>
    <property type="match status" value="1"/>
</dbReference>
<proteinExistence type="predicted"/>
<name>A0A1T1AN41_RHOFE</name>
<dbReference type="EMBL" id="MTJN01000002">
    <property type="protein sequence ID" value="OOV05358.1"/>
    <property type="molecule type" value="Genomic_DNA"/>
</dbReference>
<dbReference type="Pfam" id="PF00271">
    <property type="entry name" value="Helicase_C"/>
    <property type="match status" value="1"/>
</dbReference>
<feature type="compositionally biased region" description="Low complexity" evidence="5">
    <location>
        <begin position="656"/>
        <end position="669"/>
    </location>
</feature>
<dbReference type="SUPFAM" id="SSF52540">
    <property type="entry name" value="P-loop containing nucleoside triphosphate hydrolases"/>
    <property type="match status" value="2"/>
</dbReference>
<evidence type="ECO:0000313" key="9">
    <source>
        <dbReference type="Proteomes" id="UP000190750"/>
    </source>
</evidence>
<dbReference type="InterPro" id="IPR001650">
    <property type="entry name" value="Helicase_C-like"/>
</dbReference>
<organism evidence="8 9">
    <name type="scientific">Rhodoferax fermentans</name>
    <dbReference type="NCBI Taxonomy" id="28066"/>
    <lineage>
        <taxon>Bacteria</taxon>
        <taxon>Pseudomonadati</taxon>
        <taxon>Pseudomonadota</taxon>
        <taxon>Betaproteobacteria</taxon>
        <taxon>Burkholderiales</taxon>
        <taxon>Comamonadaceae</taxon>
        <taxon>Rhodoferax</taxon>
    </lineage>
</organism>
<keyword evidence="9" id="KW-1185">Reference proteome</keyword>
<keyword evidence="3 8" id="KW-0347">Helicase</keyword>
<dbReference type="GO" id="GO:0005524">
    <property type="term" value="F:ATP binding"/>
    <property type="evidence" value="ECO:0007669"/>
    <property type="project" value="InterPro"/>
</dbReference>
<reference evidence="8 9" key="1">
    <citation type="submission" date="2017-01" db="EMBL/GenBank/DDBJ databases">
        <title>Genome sequencing of Rhodoferax fermentans JCM 7819.</title>
        <authorList>
            <person name="Kim Y.J."/>
            <person name="Farh M.E.-A."/>
            <person name="Yang D.-C."/>
        </authorList>
    </citation>
    <scope>NUCLEOTIDE SEQUENCE [LARGE SCALE GENOMIC DNA]</scope>
    <source>
        <strain evidence="8 9">JCM 7819</strain>
    </source>
</reference>
<dbReference type="GO" id="GO:0004386">
    <property type="term" value="F:helicase activity"/>
    <property type="evidence" value="ECO:0007669"/>
    <property type="project" value="UniProtKB-KW"/>
</dbReference>
<dbReference type="AlphaFoldDB" id="A0A1T1AN41"/>
<dbReference type="STRING" id="28066.RF819_00315"/>
<dbReference type="PANTHER" id="PTHR45766:SF6">
    <property type="entry name" value="SWI_SNF-RELATED MATRIX-ASSOCIATED ACTIN-DEPENDENT REGULATOR OF CHROMATIN SUBFAMILY A-LIKE PROTEIN 1"/>
    <property type="match status" value="1"/>
</dbReference>
<feature type="domain" description="Helicase ATP-binding" evidence="6">
    <location>
        <begin position="119"/>
        <end position="294"/>
    </location>
</feature>
<dbReference type="CDD" id="cd18793">
    <property type="entry name" value="SF2_C_SNF"/>
    <property type="match status" value="1"/>
</dbReference>
<dbReference type="Proteomes" id="UP000190750">
    <property type="component" value="Unassembled WGS sequence"/>
</dbReference>
<evidence type="ECO:0000256" key="5">
    <source>
        <dbReference type="SAM" id="MobiDB-lite"/>
    </source>
</evidence>
<dbReference type="SMART" id="SM00487">
    <property type="entry name" value="DEXDc"/>
    <property type="match status" value="1"/>
</dbReference>
<sequence length="997" mass="111712">MFDRSESLAPGTRAVIRDEEWLIRRVDPATDGGWLLTCDGISELVRSQSALFLTTLEDKIEILDPATTALVPDNSPTYNATLLYLESQRRRSVANDERIHLGHRGVMNLVPYQLDPALQALRQPRARILIADAVGLGKTLEAGVLATELIQRGRGKRILVVTQKAMLTQFQKEWWSRFSIPLVRLDSVGLARVRNRIPANHNPFNHFDRSIISIDTLKSNLEYRNYLENAWWDIIVIDECHNVAARAGESGVSRRARLARLLATRSDTLMLLSATPHDGSARSFASLMALLDPTAISDPDDYTPDDFKSKGLVVRRFKKDIKDQVTADFQERVTTCLRQSASAHEEAAYRALLDIRFTQGGEHRAGKQQELQRVGMQKGLFSSPAAALESTCKRMQVLQTKSSPTADEATEVQGLQDFSDALKVLTSDESASAFSKYQRLLGHLTSNEFAWQKTDANDRLVIFSERIETLRWLQNQLGQDLKLKANQIELLHGQMADTEQQSLVERFGRLEDPLRVLLCSDVASEGLNLHYFCHRLVHFDMPWSLMVFQQRNGRVDRYGQKHQPQIVYLFTESLNDKIRGDLRILEILERKDEQATSNLGDPSAFLNVFDPDKEAEKVANFMVDGLTPEQVETTLDAAAASENDNEADWMMQLFGAGPSPAANGAEPSGSGAGSSGHTGNSLSQITEPTSLFKNDYHYAHTALKQINQPEMLCQWTAHDAEQIIAITAPADLQDRLRQLPREAQAANDHYALCADPSRMATAIETARQAKAEDDTWPQLHYLWPQHPVLEWLGDRVLNHFPRHSAPVLQNHKLRPGEQAFILMSLVPNRKGQPLLVEWQVACRVGNHGAFTLEPFTSFTHRVGLQAGGLPNRGTSDALASATRLLQAALPDAVATMHAHMLQLQGEFATQSALRLQNTLQSLEQLQKRQIVQLELRLAGQIETVKRSRFERRSQQIGRVFDDYREWVKDTLTTEPQPWIQVLAALCNPASGDTSTGA</sequence>
<gene>
    <name evidence="8" type="ORF">RF819_00315</name>
</gene>
<dbReference type="InterPro" id="IPR049730">
    <property type="entry name" value="SNF2/RAD54-like_C"/>
</dbReference>
<keyword evidence="1" id="KW-0547">Nucleotide-binding</keyword>